<organism evidence="2 3">
    <name type="scientific">Vreelandella andesensis</name>
    <dbReference type="NCBI Taxonomy" id="447567"/>
    <lineage>
        <taxon>Bacteria</taxon>
        <taxon>Pseudomonadati</taxon>
        <taxon>Pseudomonadota</taxon>
        <taxon>Gammaproteobacteria</taxon>
        <taxon>Oceanospirillales</taxon>
        <taxon>Halomonadaceae</taxon>
        <taxon>Vreelandella</taxon>
    </lineage>
</organism>
<dbReference type="Pfam" id="PF00884">
    <property type="entry name" value="Sulfatase"/>
    <property type="match status" value="1"/>
</dbReference>
<dbReference type="Proteomes" id="UP000287336">
    <property type="component" value="Unassembled WGS sequence"/>
</dbReference>
<dbReference type="RefSeq" id="WP_126943458.1">
    <property type="nucleotide sequence ID" value="NZ_RZHG01000006.1"/>
</dbReference>
<feature type="non-terminal residue" evidence="2">
    <location>
        <position position="1"/>
    </location>
</feature>
<evidence type="ECO:0000313" key="2">
    <source>
        <dbReference type="EMBL" id="RUR33858.1"/>
    </source>
</evidence>
<dbReference type="InterPro" id="IPR017850">
    <property type="entry name" value="Alkaline_phosphatase_core_sf"/>
</dbReference>
<comment type="caution">
    <text evidence="2">The sequence shown here is derived from an EMBL/GenBank/DDBJ whole genome shotgun (WGS) entry which is preliminary data.</text>
</comment>
<protein>
    <submittedName>
        <fullName evidence="2">DUF229 domain-containing protein</fullName>
    </submittedName>
</protein>
<sequence>WERDRQITESWLAWSEEESRGSSDRPFFSFLFYDAVHGYSHPAEVQRFTPYWESINHLALGPDFDPEPYWNRYRTAARYVDQQLGRVLDDLDARGLLENTVVVITSDHGESFNEHGKNYWGHGSNYTPEQVQVPLVMHLPRHPGGKITRRSHHADIAPTLLEEVLGCEIAPQRYTLGHNLLDPEVKREWMLSGSYMGYGILMPEYQIAVHPAGSFEIYDYQMNALDDVRPNPTVSNAVLQALSRFYR</sequence>
<gene>
    <name evidence="2" type="ORF">ELY33_02510</name>
</gene>
<keyword evidence="3" id="KW-1185">Reference proteome</keyword>
<dbReference type="OrthoDB" id="9803751at2"/>
<dbReference type="InterPro" id="IPR052701">
    <property type="entry name" value="GAG_Ulvan_Degrading_Sulfatases"/>
</dbReference>
<reference evidence="2 3" key="1">
    <citation type="submission" date="2018-12" db="EMBL/GenBank/DDBJ databases">
        <title>three novel Halomonas strain isolated from plants.</title>
        <authorList>
            <person name="Sun C."/>
        </authorList>
    </citation>
    <scope>NUCLEOTIDE SEQUENCE [LARGE SCALE GENOMIC DNA]</scope>
    <source>
        <strain evidence="2 3">DSM 19434</strain>
    </source>
</reference>
<proteinExistence type="predicted"/>
<dbReference type="InterPro" id="IPR000917">
    <property type="entry name" value="Sulfatase_N"/>
</dbReference>
<feature type="domain" description="Sulfatase N-terminal" evidence="1">
    <location>
        <begin position="11"/>
        <end position="162"/>
    </location>
</feature>
<dbReference type="SUPFAM" id="SSF53649">
    <property type="entry name" value="Alkaline phosphatase-like"/>
    <property type="match status" value="1"/>
</dbReference>
<dbReference type="PANTHER" id="PTHR43751:SF3">
    <property type="entry name" value="SULFATASE N-TERMINAL DOMAIN-CONTAINING PROTEIN"/>
    <property type="match status" value="1"/>
</dbReference>
<dbReference type="EMBL" id="RZHG01000006">
    <property type="protein sequence ID" value="RUR33858.1"/>
    <property type="molecule type" value="Genomic_DNA"/>
</dbReference>
<dbReference type="Gene3D" id="3.40.720.10">
    <property type="entry name" value="Alkaline Phosphatase, subunit A"/>
    <property type="match status" value="1"/>
</dbReference>
<accession>A0A433KWD3</accession>
<evidence type="ECO:0000313" key="3">
    <source>
        <dbReference type="Proteomes" id="UP000287336"/>
    </source>
</evidence>
<evidence type="ECO:0000259" key="1">
    <source>
        <dbReference type="Pfam" id="PF00884"/>
    </source>
</evidence>
<name>A0A433KWD3_9GAMM</name>
<dbReference type="AlphaFoldDB" id="A0A433KWD3"/>
<dbReference type="PANTHER" id="PTHR43751">
    <property type="entry name" value="SULFATASE"/>
    <property type="match status" value="1"/>
</dbReference>